<evidence type="ECO:0000313" key="5">
    <source>
        <dbReference type="Proteomes" id="UP001316803"/>
    </source>
</evidence>
<gene>
    <name evidence="4" type="ORF">OHC33_005591</name>
</gene>
<dbReference type="SUPFAM" id="SSF48179">
    <property type="entry name" value="6-phosphogluconate dehydrogenase C-terminal domain-like"/>
    <property type="match status" value="1"/>
</dbReference>
<dbReference type="AlphaFoldDB" id="A0AAN8IMX2"/>
<evidence type="ECO:0000259" key="3">
    <source>
        <dbReference type="Pfam" id="PF14833"/>
    </source>
</evidence>
<keyword evidence="5" id="KW-1185">Reference proteome</keyword>
<comment type="caution">
    <text evidence="4">The sequence shown here is derived from an EMBL/GenBank/DDBJ whole genome shotgun (WGS) entry which is preliminary data.</text>
</comment>
<evidence type="ECO:0000256" key="2">
    <source>
        <dbReference type="ARBA" id="ARBA00023027"/>
    </source>
</evidence>
<sequence length="169" mass="18729">MAGYIFHMGRLGAGHAMKTLNNYIMANSIIALSDSLVTGQEFGLDPQKMIDCLNVGTGVCFPTLDTFRRDGLTKNYNSGFGLALLVKDLGITKEFMDHSKFQTDLPGLIQRYLADALADALAEVEPQSDHTKCLVGWEKRSGVELRVTEKVQEIPAKDFEHRLQGLNRP</sequence>
<keyword evidence="1" id="KW-0560">Oxidoreductase</keyword>
<organism evidence="4 5">
    <name type="scientific">Knufia fluminis</name>
    <dbReference type="NCBI Taxonomy" id="191047"/>
    <lineage>
        <taxon>Eukaryota</taxon>
        <taxon>Fungi</taxon>
        <taxon>Dikarya</taxon>
        <taxon>Ascomycota</taxon>
        <taxon>Pezizomycotina</taxon>
        <taxon>Eurotiomycetes</taxon>
        <taxon>Chaetothyriomycetidae</taxon>
        <taxon>Chaetothyriales</taxon>
        <taxon>Trichomeriaceae</taxon>
        <taxon>Knufia</taxon>
    </lineage>
</organism>
<name>A0AAN8IMX2_9EURO</name>
<accession>A0AAN8IMX2</accession>
<proteinExistence type="predicted"/>
<dbReference type="GO" id="GO:0051287">
    <property type="term" value="F:NAD binding"/>
    <property type="evidence" value="ECO:0007669"/>
    <property type="project" value="InterPro"/>
</dbReference>
<reference evidence="4 5" key="1">
    <citation type="submission" date="2022-12" db="EMBL/GenBank/DDBJ databases">
        <title>Genomic features and morphological characterization of a novel Knufia sp. strain isolated from spacecraft assembly facility.</title>
        <authorList>
            <person name="Teixeira M."/>
            <person name="Chander A.M."/>
            <person name="Stajich J.E."/>
            <person name="Venkateswaran K."/>
        </authorList>
    </citation>
    <scope>NUCLEOTIDE SEQUENCE [LARGE SCALE GENOMIC DNA]</scope>
    <source>
        <strain evidence="4 5">FJI-L2-BK-P2</strain>
    </source>
</reference>
<evidence type="ECO:0000313" key="4">
    <source>
        <dbReference type="EMBL" id="KAK5953647.1"/>
    </source>
</evidence>
<dbReference type="GO" id="GO:0016616">
    <property type="term" value="F:oxidoreductase activity, acting on the CH-OH group of donors, NAD or NADP as acceptor"/>
    <property type="evidence" value="ECO:0007669"/>
    <property type="project" value="TreeGrafter"/>
</dbReference>
<dbReference type="InterPro" id="IPR008927">
    <property type="entry name" value="6-PGluconate_DH-like_C_sf"/>
</dbReference>
<dbReference type="Proteomes" id="UP001316803">
    <property type="component" value="Unassembled WGS sequence"/>
</dbReference>
<keyword evidence="2" id="KW-0520">NAD</keyword>
<dbReference type="InterPro" id="IPR013328">
    <property type="entry name" value="6PGD_dom2"/>
</dbReference>
<dbReference type="PANTHER" id="PTHR22981:SF7">
    <property type="entry name" value="3-HYDROXYISOBUTYRATE DEHYDROGENASE, MITOCHONDRIAL"/>
    <property type="match status" value="1"/>
</dbReference>
<dbReference type="Pfam" id="PF14833">
    <property type="entry name" value="NAD_binding_11"/>
    <property type="match status" value="1"/>
</dbReference>
<feature type="domain" description="3-hydroxyisobutyrate dehydrogenase-like NAD-binding" evidence="3">
    <location>
        <begin position="12"/>
        <end position="132"/>
    </location>
</feature>
<dbReference type="InterPro" id="IPR029154">
    <property type="entry name" value="HIBADH-like_NADP-bd"/>
</dbReference>
<evidence type="ECO:0000256" key="1">
    <source>
        <dbReference type="ARBA" id="ARBA00023002"/>
    </source>
</evidence>
<dbReference type="Gene3D" id="1.10.1040.10">
    <property type="entry name" value="N-(1-d-carboxylethyl)-l-norvaline Dehydrogenase, domain 2"/>
    <property type="match status" value="1"/>
</dbReference>
<dbReference type="EMBL" id="JAKLMC020000011">
    <property type="protein sequence ID" value="KAK5953647.1"/>
    <property type="molecule type" value="Genomic_DNA"/>
</dbReference>
<dbReference type="PANTHER" id="PTHR22981">
    <property type="entry name" value="3-HYDROXYISOBUTYRATE DEHYDROGENASE-RELATED"/>
    <property type="match status" value="1"/>
</dbReference>
<protein>
    <recommendedName>
        <fullName evidence="3">3-hydroxyisobutyrate dehydrogenase-like NAD-binding domain-containing protein</fullName>
    </recommendedName>
</protein>